<dbReference type="Proteomes" id="UP001651158">
    <property type="component" value="Unassembled WGS sequence"/>
</dbReference>
<evidence type="ECO:0000256" key="1">
    <source>
        <dbReference type="SAM" id="MobiDB-lite"/>
    </source>
</evidence>
<reference evidence="2 4" key="1">
    <citation type="journal article" date="2022" name="Front. Cell. Infect. Microbiol.">
        <title>The Genomes of Two Strains of Taenia crassiceps the Animal Model for the Study of Human Cysticercosis.</title>
        <authorList>
            <person name="Bobes R.J."/>
            <person name="Estrada K."/>
            <person name="Rios-Valencia D.G."/>
            <person name="Calderon-Gallegos A."/>
            <person name="de la Torre P."/>
            <person name="Carrero J.C."/>
            <person name="Sanchez-Flores A."/>
            <person name="Laclette J.P."/>
        </authorList>
    </citation>
    <scope>NUCLEOTIDE SEQUENCE [LARGE SCALE GENOMIC DNA]</scope>
    <source>
        <strain evidence="2">WFUcys</strain>
    </source>
</reference>
<feature type="region of interest" description="Disordered" evidence="1">
    <location>
        <begin position="202"/>
        <end position="222"/>
    </location>
</feature>
<accession>A0ABR4Q3W0</accession>
<name>A0ABR4Q3W0_9CEST</name>
<feature type="compositionally biased region" description="Polar residues" evidence="1">
    <location>
        <begin position="145"/>
        <end position="154"/>
    </location>
</feature>
<feature type="region of interest" description="Disordered" evidence="1">
    <location>
        <begin position="105"/>
        <end position="167"/>
    </location>
</feature>
<protein>
    <submittedName>
        <fullName evidence="2">Uncharacterized protein</fullName>
    </submittedName>
</protein>
<organism evidence="2 4">
    <name type="scientific">Taenia crassiceps</name>
    <dbReference type="NCBI Taxonomy" id="6207"/>
    <lineage>
        <taxon>Eukaryota</taxon>
        <taxon>Metazoa</taxon>
        <taxon>Spiralia</taxon>
        <taxon>Lophotrochozoa</taxon>
        <taxon>Platyhelminthes</taxon>
        <taxon>Cestoda</taxon>
        <taxon>Eucestoda</taxon>
        <taxon>Cyclophyllidea</taxon>
        <taxon>Taeniidae</taxon>
        <taxon>Taenia</taxon>
    </lineage>
</organism>
<feature type="compositionally biased region" description="Basic and acidic residues" evidence="1">
    <location>
        <begin position="105"/>
        <end position="118"/>
    </location>
</feature>
<gene>
    <name evidence="2" type="ORF">TcWFU_001431</name>
    <name evidence="3" type="ORF">TcWFU_005649</name>
</gene>
<reference evidence="2" key="2">
    <citation type="submission" date="2024-12" db="EMBL/GenBank/DDBJ databases">
        <authorList>
            <person name="Estrada K."/>
            <person name="Bobes R.J."/>
            <person name="Sanchez-Flores A."/>
            <person name="Laclette J.P."/>
        </authorList>
    </citation>
    <scope>NUCLEOTIDE SEQUENCE</scope>
    <source>
        <strain evidence="2">WFUcys</strain>
        <tissue evidence="2">Peritoneal cavity of infected mice</tissue>
    </source>
</reference>
<evidence type="ECO:0000313" key="2">
    <source>
        <dbReference type="EMBL" id="KAL5104048.1"/>
    </source>
</evidence>
<evidence type="ECO:0000313" key="3">
    <source>
        <dbReference type="EMBL" id="KAL5104100.1"/>
    </source>
</evidence>
<evidence type="ECO:0000313" key="4">
    <source>
        <dbReference type="Proteomes" id="UP001651158"/>
    </source>
</evidence>
<keyword evidence="4" id="KW-1185">Reference proteome</keyword>
<dbReference type="EMBL" id="JAKROA010000014">
    <property type="protein sequence ID" value="KAL5104100.1"/>
    <property type="molecule type" value="Genomic_DNA"/>
</dbReference>
<sequence>MMIVSKPVTNAHANRIYGASLRIQSHLEVGSTTAASNDIHLQLSQLIRIINCGQVRAHWLTSVTNARHSINRGHTISSFFIKSWAGRAALFLAERPSAMTSFEASERHNIKEEHERSSTKPMAIQRHRIPSESGGYGGDDEVDTGSVSGFSEPSSPRAVRTEEPPAPLNSAVATDAALAHLVSIDASPHTIRRLLESAVAEVADEMEEEPRQPSAKTESNNT</sequence>
<comment type="caution">
    <text evidence="2">The sequence shown here is derived from an EMBL/GenBank/DDBJ whole genome shotgun (WGS) entry which is preliminary data.</text>
</comment>
<dbReference type="EMBL" id="JAKROA010000014">
    <property type="protein sequence ID" value="KAL5104048.1"/>
    <property type="molecule type" value="Genomic_DNA"/>
</dbReference>
<proteinExistence type="predicted"/>